<organism evidence="2 3">
    <name type="scientific">Gemmiger gallinarum</name>
    <dbReference type="NCBI Taxonomy" id="2779354"/>
    <lineage>
        <taxon>Bacteria</taxon>
        <taxon>Bacillati</taxon>
        <taxon>Bacillota</taxon>
        <taxon>Clostridia</taxon>
        <taxon>Eubacteriales</taxon>
        <taxon>Gemmiger</taxon>
    </lineage>
</organism>
<keyword evidence="3" id="KW-1185">Reference proteome</keyword>
<keyword evidence="1" id="KW-0472">Membrane</keyword>
<sequence length="91" mass="9522">MNLTNIKQAVCKFLFLVEAAALFILLSAAIQGSIALPAAVGYAIASFVGVNLLSCLILPTEEIQPSPRRTVAPAVRQPVSLRVVPGGRHAA</sequence>
<evidence type="ECO:0000313" key="3">
    <source>
        <dbReference type="Proteomes" id="UP000768567"/>
    </source>
</evidence>
<name>A0ABR9R4I7_9FIRM</name>
<dbReference type="RefSeq" id="WP_193501946.1">
    <property type="nucleotide sequence ID" value="NZ_JADCKC010000003.1"/>
</dbReference>
<protein>
    <submittedName>
        <fullName evidence="2">Uncharacterized protein</fullName>
    </submittedName>
</protein>
<dbReference type="Proteomes" id="UP000768567">
    <property type="component" value="Unassembled WGS sequence"/>
</dbReference>
<gene>
    <name evidence="2" type="ORF">INF35_09730</name>
</gene>
<evidence type="ECO:0000256" key="1">
    <source>
        <dbReference type="SAM" id="Phobius"/>
    </source>
</evidence>
<proteinExistence type="predicted"/>
<feature type="transmembrane region" description="Helical" evidence="1">
    <location>
        <begin position="40"/>
        <end position="59"/>
    </location>
</feature>
<comment type="caution">
    <text evidence="2">The sequence shown here is derived from an EMBL/GenBank/DDBJ whole genome shotgun (WGS) entry which is preliminary data.</text>
</comment>
<reference evidence="2 3" key="1">
    <citation type="submission" date="2020-10" db="EMBL/GenBank/DDBJ databases">
        <title>ChiBAC.</title>
        <authorList>
            <person name="Zenner C."/>
            <person name="Hitch T.C.A."/>
            <person name="Clavel T."/>
        </authorList>
    </citation>
    <scope>NUCLEOTIDE SEQUENCE [LARGE SCALE GENOMIC DNA]</scope>
    <source>
        <strain evidence="2 3">DSM 109015</strain>
    </source>
</reference>
<keyword evidence="1" id="KW-1133">Transmembrane helix</keyword>
<dbReference type="EMBL" id="JADCKC010000003">
    <property type="protein sequence ID" value="MBE5038061.1"/>
    <property type="molecule type" value="Genomic_DNA"/>
</dbReference>
<feature type="transmembrane region" description="Helical" evidence="1">
    <location>
        <begin position="12"/>
        <end position="34"/>
    </location>
</feature>
<evidence type="ECO:0000313" key="2">
    <source>
        <dbReference type="EMBL" id="MBE5038061.1"/>
    </source>
</evidence>
<keyword evidence="1" id="KW-0812">Transmembrane</keyword>
<accession>A0ABR9R4I7</accession>